<proteinExistence type="predicted"/>
<organism evidence="1 2">
    <name type="scientific">Qipengyuania polymorpha</name>
    <dbReference type="NCBI Taxonomy" id="2867234"/>
    <lineage>
        <taxon>Bacteria</taxon>
        <taxon>Pseudomonadati</taxon>
        <taxon>Pseudomonadota</taxon>
        <taxon>Alphaproteobacteria</taxon>
        <taxon>Sphingomonadales</taxon>
        <taxon>Erythrobacteraceae</taxon>
        <taxon>Qipengyuania</taxon>
    </lineage>
</organism>
<dbReference type="SUPFAM" id="SSF50630">
    <property type="entry name" value="Acid proteases"/>
    <property type="match status" value="2"/>
</dbReference>
<protein>
    <submittedName>
        <fullName evidence="1">Aspartyl protease family protein</fullName>
    </submittedName>
</protein>
<keyword evidence="2" id="KW-1185">Reference proteome</keyword>
<dbReference type="InterPro" id="IPR034122">
    <property type="entry name" value="Retropepsin-like_bacterial"/>
</dbReference>
<evidence type="ECO:0000313" key="1">
    <source>
        <dbReference type="EMBL" id="MBX7458174.1"/>
    </source>
</evidence>
<comment type="caution">
    <text evidence="1">The sequence shown here is derived from an EMBL/GenBank/DDBJ whole genome shotgun (WGS) entry which is preliminary data.</text>
</comment>
<keyword evidence="1" id="KW-0378">Hydrolase</keyword>
<dbReference type="EMBL" id="JAIGNK010000002">
    <property type="protein sequence ID" value="MBX7458174.1"/>
    <property type="molecule type" value="Genomic_DNA"/>
</dbReference>
<reference evidence="1 2" key="1">
    <citation type="submission" date="2021-08" db="EMBL/GenBank/DDBJ databases">
        <title>Comparative Genomics Analysis of the Genus Qipengyuania Reveals Extensive Genetic Diversity and Metabolic Versatility, Including the Description of Fifteen Novel Species.</title>
        <authorList>
            <person name="Liu Y."/>
        </authorList>
    </citation>
    <scope>NUCLEOTIDE SEQUENCE [LARGE SCALE GENOMIC DNA]</scope>
    <source>
        <strain evidence="1 2">1NDH17</strain>
    </source>
</reference>
<keyword evidence="1" id="KW-0645">Protease</keyword>
<dbReference type="Proteomes" id="UP000783253">
    <property type="component" value="Unassembled WGS sequence"/>
</dbReference>
<dbReference type="InterPro" id="IPR001969">
    <property type="entry name" value="Aspartic_peptidase_AS"/>
</dbReference>
<sequence length="347" mass="37735">MTGAALALASGAWAQESNPVPPVTEPEPVEQTVGEAYRLPPAEIDETLAIGGQAIDAGKIRSRMTVEVEINGKGPYRFVVDSGADTSVVSSKLAGQQGLIVGEPHMLQSMTDLQLVDRVLVDELRLGPTAFHDLQLPVLRERHIGADGMIGLDALVNQRLMMDFEERTISVDDGNTPAPVLDGVIIVTARLQRSQLILTEVKAQRVAVDAVIDTGTEISIGNSALREQLMKRRGRKFETVQIIGVTGTPATLEIGVIRELKLGPVTLTNVPVAFADVPPFELFGIADKPSLLLGTDLMETFRKVSLDFHERKVRFQLKKCERSTIRIRTAPSFATRLSAERETACAR</sequence>
<dbReference type="CDD" id="cd05483">
    <property type="entry name" value="retropepsin_like_bacteria"/>
    <property type="match status" value="1"/>
</dbReference>
<dbReference type="InterPro" id="IPR021109">
    <property type="entry name" value="Peptidase_aspartic_dom_sf"/>
</dbReference>
<gene>
    <name evidence="1" type="ORF">K3152_07940</name>
</gene>
<dbReference type="RefSeq" id="WP_221573552.1">
    <property type="nucleotide sequence ID" value="NZ_JAIGNK010000002.1"/>
</dbReference>
<accession>A0ABS7IYP1</accession>
<dbReference type="Gene3D" id="2.40.70.10">
    <property type="entry name" value="Acid Proteases"/>
    <property type="match status" value="2"/>
</dbReference>
<evidence type="ECO:0000313" key="2">
    <source>
        <dbReference type="Proteomes" id="UP000783253"/>
    </source>
</evidence>
<dbReference type="GO" id="GO:0008233">
    <property type="term" value="F:peptidase activity"/>
    <property type="evidence" value="ECO:0007669"/>
    <property type="project" value="UniProtKB-KW"/>
</dbReference>
<dbReference type="Pfam" id="PF13650">
    <property type="entry name" value="Asp_protease_2"/>
    <property type="match status" value="2"/>
</dbReference>
<dbReference type="PROSITE" id="PS00141">
    <property type="entry name" value="ASP_PROTEASE"/>
    <property type="match status" value="1"/>
</dbReference>
<dbReference type="GO" id="GO:0006508">
    <property type="term" value="P:proteolysis"/>
    <property type="evidence" value="ECO:0007669"/>
    <property type="project" value="UniProtKB-KW"/>
</dbReference>
<name>A0ABS7IYP1_9SPHN</name>